<evidence type="ECO:0000313" key="22">
    <source>
        <dbReference type="Proteomes" id="UP000233491"/>
    </source>
</evidence>
<comment type="cofactor">
    <cofactor evidence="2 19">
        <name>Mn(2+)</name>
        <dbReference type="ChEBI" id="CHEBI:29035"/>
    </cofactor>
</comment>
<evidence type="ECO:0000256" key="19">
    <source>
        <dbReference type="PIRNR" id="PIRNR000851"/>
    </source>
</evidence>
<keyword evidence="14 19" id="KW-0472">Membrane</keyword>
<feature type="transmembrane region" description="Helical" evidence="20">
    <location>
        <begin position="158"/>
        <end position="176"/>
    </location>
</feature>
<feature type="transmembrane region" description="Helical" evidence="20">
    <location>
        <begin position="12"/>
        <end position="39"/>
    </location>
</feature>
<evidence type="ECO:0000256" key="13">
    <source>
        <dbReference type="ARBA" id="ARBA00023098"/>
    </source>
</evidence>
<dbReference type="Gene3D" id="1.20.120.1760">
    <property type="match status" value="1"/>
</dbReference>
<dbReference type="RefSeq" id="WP_101288241.1">
    <property type="nucleotide sequence ID" value="NZ_FOUQ01000001.1"/>
</dbReference>
<sequence>MTELTLVGRHQNALIALAVHAFTASGIVLAMLAAFAAYSLDWPTFFMWLGLALVVDGVDGPIARKVSVESRLPTFSGAALDFVVDYVTYVFLPALAVATAGFTSIPIALALAGVIVFTSAMYYGDTRMKMKNNAFRGFPVVWNGVVFLYFVFDLNQFAVIGITLALSVLTFAPVAFVHPVRVERWRPLTLGVTLAWFLFAGAALAWELNPPLGVEVGLALSTAYLALVAAVQQLLEKFFGAKAV</sequence>
<evidence type="ECO:0000256" key="14">
    <source>
        <dbReference type="ARBA" id="ARBA00023136"/>
    </source>
</evidence>
<comment type="subcellular location">
    <subcellularLocation>
        <location evidence="3 19">Cell inner membrane</location>
        <topology evidence="3 19">Multi-pass membrane protein</topology>
    </subcellularLocation>
</comment>
<organism evidence="21 22">
    <name type="scientific">Pleomorphomonas diazotrophica</name>
    <dbReference type="NCBI Taxonomy" id="1166257"/>
    <lineage>
        <taxon>Bacteria</taxon>
        <taxon>Pseudomonadati</taxon>
        <taxon>Pseudomonadota</taxon>
        <taxon>Alphaproteobacteria</taxon>
        <taxon>Hyphomicrobiales</taxon>
        <taxon>Pleomorphomonadaceae</taxon>
        <taxon>Pleomorphomonas</taxon>
    </lineage>
</organism>
<dbReference type="Proteomes" id="UP000233491">
    <property type="component" value="Unassembled WGS sequence"/>
</dbReference>
<keyword evidence="9 19" id="KW-0997">Cell inner membrane</keyword>
<evidence type="ECO:0000256" key="8">
    <source>
        <dbReference type="ARBA" id="ARBA00022516"/>
    </source>
</evidence>
<evidence type="ECO:0000256" key="1">
    <source>
        <dbReference type="ARBA" id="ARBA00000958"/>
    </source>
</evidence>
<evidence type="ECO:0000256" key="16">
    <source>
        <dbReference type="ARBA" id="ARBA00023211"/>
    </source>
</evidence>
<evidence type="ECO:0000256" key="9">
    <source>
        <dbReference type="ARBA" id="ARBA00022519"/>
    </source>
</evidence>
<proteinExistence type="inferred from homology"/>
<keyword evidence="13 19" id="KW-0443">Lipid metabolism</keyword>
<dbReference type="InterPro" id="IPR043130">
    <property type="entry name" value="CDP-OH_PTrfase_TM_dom"/>
</dbReference>
<dbReference type="EMBL" id="PJNW01000002">
    <property type="protein sequence ID" value="PKR90978.1"/>
    <property type="molecule type" value="Genomic_DNA"/>
</dbReference>
<dbReference type="GO" id="GO:0008654">
    <property type="term" value="P:phospholipid biosynthetic process"/>
    <property type="evidence" value="ECO:0007669"/>
    <property type="project" value="UniProtKB-KW"/>
</dbReference>
<evidence type="ECO:0000256" key="15">
    <source>
        <dbReference type="ARBA" id="ARBA00023209"/>
    </source>
</evidence>
<comment type="function">
    <text evidence="19">Condenses choline with CDP-diglyceride to produce phosphatidylcholine and CMP.</text>
</comment>
<dbReference type="PIRSF" id="PIRSF000851">
    <property type="entry name" value="PcS"/>
    <property type="match status" value="1"/>
</dbReference>
<keyword evidence="16 19" id="KW-0464">Manganese</keyword>
<evidence type="ECO:0000256" key="6">
    <source>
        <dbReference type="ARBA" id="ARBA00015623"/>
    </source>
</evidence>
<protein>
    <recommendedName>
        <fullName evidence="6 19">Phosphatidylcholine synthase</fullName>
        <shortName evidence="19">PC synthase</shortName>
        <shortName evidence="19">PCS</shortName>
        <ecNumber evidence="5 19">2.7.8.24</ecNumber>
    </recommendedName>
    <alternativeName>
        <fullName evidence="18 19">CDP-diglyceride-choline O-phosphatidyltransferase</fullName>
    </alternativeName>
</protein>
<evidence type="ECO:0000256" key="4">
    <source>
        <dbReference type="ARBA" id="ARBA00010441"/>
    </source>
</evidence>
<evidence type="ECO:0000256" key="5">
    <source>
        <dbReference type="ARBA" id="ARBA00013195"/>
    </source>
</evidence>
<accession>A0A1I4Q2Q2</accession>
<evidence type="ECO:0000256" key="3">
    <source>
        <dbReference type="ARBA" id="ARBA00004429"/>
    </source>
</evidence>
<dbReference type="EC" id="2.7.8.24" evidence="5 19"/>
<keyword evidence="11 20" id="KW-0812">Transmembrane</keyword>
<dbReference type="AlphaFoldDB" id="A0A1I4Q2Q2"/>
<reference evidence="21 22" key="1">
    <citation type="submission" date="2017-12" db="EMBL/GenBank/DDBJ databases">
        <title>Anaerobic carbon monoxide metabolism by Pleomorphomonas carboxyditropha sp. nov., a new mesophilic hydrogenogenic carboxidotroph.</title>
        <authorList>
            <person name="Esquivel-Elizondo S."/>
            <person name="Krajmalnik-Brown R."/>
        </authorList>
    </citation>
    <scope>NUCLEOTIDE SEQUENCE [LARGE SCALE GENOMIC DNA]</scope>
    <source>
        <strain evidence="21 22">R5-392</strain>
    </source>
</reference>
<keyword evidence="12 20" id="KW-1133">Transmembrane helix</keyword>
<evidence type="ECO:0000256" key="18">
    <source>
        <dbReference type="ARBA" id="ARBA00033321"/>
    </source>
</evidence>
<keyword evidence="8 19" id="KW-0444">Lipid biosynthesis</keyword>
<evidence type="ECO:0000256" key="7">
    <source>
        <dbReference type="ARBA" id="ARBA00022475"/>
    </source>
</evidence>
<feature type="transmembrane region" description="Helical" evidence="20">
    <location>
        <begin position="104"/>
        <end position="123"/>
    </location>
</feature>
<evidence type="ECO:0000256" key="10">
    <source>
        <dbReference type="ARBA" id="ARBA00022679"/>
    </source>
</evidence>
<evidence type="ECO:0000256" key="12">
    <source>
        <dbReference type="ARBA" id="ARBA00022989"/>
    </source>
</evidence>
<comment type="caution">
    <text evidence="21">The sequence shown here is derived from an EMBL/GenBank/DDBJ whole genome shotgun (WGS) entry which is preliminary data.</text>
</comment>
<keyword evidence="7 19" id="KW-1003">Cell membrane</keyword>
<dbReference type="OrthoDB" id="350520at2"/>
<keyword evidence="22" id="KW-1185">Reference proteome</keyword>
<dbReference type="InterPro" id="IPR026027">
    <property type="entry name" value="PcS"/>
</dbReference>
<keyword evidence="17 19" id="KW-1208">Phospholipid metabolism</keyword>
<comment type="similarity">
    <text evidence="4 19">Belongs to the CDP-alcohol phosphatidyltransferase class-I family.</text>
</comment>
<evidence type="ECO:0000313" key="21">
    <source>
        <dbReference type="EMBL" id="PKR90978.1"/>
    </source>
</evidence>
<evidence type="ECO:0000256" key="11">
    <source>
        <dbReference type="ARBA" id="ARBA00022692"/>
    </source>
</evidence>
<keyword evidence="15 19" id="KW-0594">Phospholipid biosynthesis</keyword>
<dbReference type="GO" id="GO:0050520">
    <property type="term" value="F:phosphatidylcholine synthase activity"/>
    <property type="evidence" value="ECO:0007669"/>
    <property type="project" value="UniProtKB-EC"/>
</dbReference>
<evidence type="ECO:0000256" key="20">
    <source>
        <dbReference type="SAM" id="Phobius"/>
    </source>
</evidence>
<keyword evidence="10 19" id="KW-0808">Transferase</keyword>
<evidence type="ECO:0000256" key="17">
    <source>
        <dbReference type="ARBA" id="ARBA00023264"/>
    </source>
</evidence>
<gene>
    <name evidence="21" type="ORF">CXZ10_06455</name>
</gene>
<comment type="catalytic activity">
    <reaction evidence="1 19">
        <text>a CDP-1,2-diacyl-sn-glycerol + choline = a 1,2-diacyl-sn-glycero-3-phosphocholine + CMP + H(+)</text>
        <dbReference type="Rhea" id="RHEA:14597"/>
        <dbReference type="ChEBI" id="CHEBI:15354"/>
        <dbReference type="ChEBI" id="CHEBI:15378"/>
        <dbReference type="ChEBI" id="CHEBI:57643"/>
        <dbReference type="ChEBI" id="CHEBI:58332"/>
        <dbReference type="ChEBI" id="CHEBI:60377"/>
        <dbReference type="EC" id="2.7.8.24"/>
    </reaction>
</comment>
<name>A0A1I4Q2Q2_9HYPH</name>
<feature type="transmembrane region" description="Helical" evidence="20">
    <location>
        <begin position="212"/>
        <end position="231"/>
    </location>
</feature>
<evidence type="ECO:0000256" key="2">
    <source>
        <dbReference type="ARBA" id="ARBA00001936"/>
    </source>
</evidence>
<feature type="transmembrane region" description="Helical" evidence="20">
    <location>
        <begin position="135"/>
        <end position="152"/>
    </location>
</feature>
<dbReference type="GO" id="GO:0005886">
    <property type="term" value="C:plasma membrane"/>
    <property type="evidence" value="ECO:0007669"/>
    <property type="project" value="UniProtKB-SubCell"/>
</dbReference>
<feature type="transmembrane region" description="Helical" evidence="20">
    <location>
        <begin position="188"/>
        <end position="206"/>
    </location>
</feature>